<organism evidence="2 3">
    <name type="scientific">Ditylenchus destructor</name>
    <dbReference type="NCBI Taxonomy" id="166010"/>
    <lineage>
        <taxon>Eukaryota</taxon>
        <taxon>Metazoa</taxon>
        <taxon>Ecdysozoa</taxon>
        <taxon>Nematoda</taxon>
        <taxon>Chromadorea</taxon>
        <taxon>Rhabditida</taxon>
        <taxon>Tylenchina</taxon>
        <taxon>Tylenchomorpha</taxon>
        <taxon>Sphaerularioidea</taxon>
        <taxon>Anguinidae</taxon>
        <taxon>Anguininae</taxon>
        <taxon>Ditylenchus</taxon>
    </lineage>
</organism>
<evidence type="ECO:0000313" key="3">
    <source>
        <dbReference type="Proteomes" id="UP001201812"/>
    </source>
</evidence>
<keyword evidence="3" id="KW-1185">Reference proteome</keyword>
<dbReference type="Proteomes" id="UP001201812">
    <property type="component" value="Unassembled WGS sequence"/>
</dbReference>
<dbReference type="AlphaFoldDB" id="A0AAD4QZL3"/>
<gene>
    <name evidence="2" type="ORF">DdX_16939</name>
</gene>
<keyword evidence="1" id="KW-0472">Membrane</keyword>
<protein>
    <submittedName>
        <fullName evidence="2">Uncharacterized protein</fullName>
    </submittedName>
</protein>
<dbReference type="EMBL" id="JAKKPZ010000157">
    <property type="protein sequence ID" value="KAI1700072.1"/>
    <property type="molecule type" value="Genomic_DNA"/>
</dbReference>
<sequence length="91" mass="10293">MTTAAPPNAANRALNAFLFFPPLFILISFPACEKKQITGPLLWVDRWRKKEKFAKRAQTSSPIRILGLDFHCKGFKLIIPVFGAVHKGNQR</sequence>
<keyword evidence="1" id="KW-0812">Transmembrane</keyword>
<accession>A0AAD4QZL3</accession>
<feature type="transmembrane region" description="Helical" evidence="1">
    <location>
        <begin position="12"/>
        <end position="32"/>
    </location>
</feature>
<proteinExistence type="predicted"/>
<reference evidence="2" key="1">
    <citation type="submission" date="2022-01" db="EMBL/GenBank/DDBJ databases">
        <title>Genome Sequence Resource for Two Populations of Ditylenchus destructor, the Migratory Endoparasitic Phytonematode.</title>
        <authorList>
            <person name="Zhang H."/>
            <person name="Lin R."/>
            <person name="Xie B."/>
        </authorList>
    </citation>
    <scope>NUCLEOTIDE SEQUENCE</scope>
    <source>
        <strain evidence="2">BazhouSP</strain>
    </source>
</reference>
<evidence type="ECO:0000256" key="1">
    <source>
        <dbReference type="SAM" id="Phobius"/>
    </source>
</evidence>
<name>A0AAD4QZL3_9BILA</name>
<comment type="caution">
    <text evidence="2">The sequence shown here is derived from an EMBL/GenBank/DDBJ whole genome shotgun (WGS) entry which is preliminary data.</text>
</comment>
<keyword evidence="1" id="KW-1133">Transmembrane helix</keyword>
<evidence type="ECO:0000313" key="2">
    <source>
        <dbReference type="EMBL" id="KAI1700072.1"/>
    </source>
</evidence>